<feature type="region of interest" description="Disordered" evidence="1">
    <location>
        <begin position="49"/>
        <end position="89"/>
    </location>
</feature>
<evidence type="ECO:0000256" key="2">
    <source>
        <dbReference type="SAM" id="Phobius"/>
    </source>
</evidence>
<protein>
    <submittedName>
        <fullName evidence="3">Uncharacterized protein</fullName>
    </submittedName>
</protein>
<feature type="compositionally biased region" description="Basic and acidic residues" evidence="1">
    <location>
        <begin position="53"/>
        <end position="89"/>
    </location>
</feature>
<evidence type="ECO:0000256" key="1">
    <source>
        <dbReference type="SAM" id="MobiDB-lite"/>
    </source>
</evidence>
<name>A0A1Z8JS08_PICKU</name>
<feature type="transmembrane region" description="Helical" evidence="2">
    <location>
        <begin position="115"/>
        <end position="133"/>
    </location>
</feature>
<evidence type="ECO:0000313" key="3">
    <source>
        <dbReference type="EMBL" id="OUT23375.1"/>
    </source>
</evidence>
<dbReference type="EMBL" id="NHMM01000002">
    <property type="protein sequence ID" value="OUT23375.1"/>
    <property type="molecule type" value="Genomic_DNA"/>
</dbReference>
<comment type="caution">
    <text evidence="3">The sequence shown here is derived from an EMBL/GenBank/DDBJ whole genome shotgun (WGS) entry which is preliminary data.</text>
</comment>
<evidence type="ECO:0000313" key="4">
    <source>
        <dbReference type="Proteomes" id="UP000195871"/>
    </source>
</evidence>
<keyword evidence="2" id="KW-0472">Membrane</keyword>
<organism evidence="3 4">
    <name type="scientific">Pichia kudriavzevii</name>
    <name type="common">Yeast</name>
    <name type="synonym">Issatchenkia orientalis</name>
    <dbReference type="NCBI Taxonomy" id="4909"/>
    <lineage>
        <taxon>Eukaryota</taxon>
        <taxon>Fungi</taxon>
        <taxon>Dikarya</taxon>
        <taxon>Ascomycota</taxon>
        <taxon>Saccharomycotina</taxon>
        <taxon>Pichiomycetes</taxon>
        <taxon>Pichiales</taxon>
        <taxon>Pichiaceae</taxon>
        <taxon>Pichia</taxon>
    </lineage>
</organism>
<accession>A0A1Z8JS08</accession>
<gene>
    <name evidence="3" type="ORF">CAS74_001693</name>
</gene>
<dbReference type="VEuPathDB" id="FungiDB:C5L36_0A04890"/>
<reference evidence="3 4" key="1">
    <citation type="submission" date="2017-05" db="EMBL/GenBank/DDBJ databases">
        <title>The Genome Sequence of Candida krusei Ckrusei653.</title>
        <authorList>
            <person name="Cuomo C."/>
            <person name="Forche A."/>
            <person name="Young S."/>
            <person name="Abouelleil A."/>
            <person name="Cao P."/>
            <person name="Chapman S."/>
            <person name="Cusick C."/>
            <person name="Shea T."/>
            <person name="Nusbaum C."/>
            <person name="Birren B."/>
        </authorList>
    </citation>
    <scope>NUCLEOTIDE SEQUENCE [LARGE SCALE GENOMIC DNA]</scope>
    <source>
        <strain evidence="3 4">Ckrusei653</strain>
    </source>
</reference>
<dbReference type="Proteomes" id="UP000195871">
    <property type="component" value="Unassembled WGS sequence"/>
</dbReference>
<sequence>MGAFKESVYGLLGEEEEEGLFGKDTFVLSPEDLEILNNDVQRQILDEEEDLFGDSHEEEKIQKSTGEQHKLKLGGSREDPEEVKGSKRFKSVDPDAEYDQTHFLYDPPTKYKNRFILFLTPLLIVALLSWYVYDKFNDQPLSP</sequence>
<keyword evidence="2" id="KW-1133">Transmembrane helix</keyword>
<keyword evidence="2" id="KW-0812">Transmembrane</keyword>
<proteinExistence type="predicted"/>
<dbReference type="AlphaFoldDB" id="A0A1Z8JS08"/>